<keyword evidence="2" id="KW-1185">Reference proteome</keyword>
<evidence type="ECO:0000313" key="1">
    <source>
        <dbReference type="EMBL" id="KAI4822329.1"/>
    </source>
</evidence>
<gene>
    <name evidence="1" type="ORF">KUCAC02_007883</name>
</gene>
<sequence>MIYDHLRGPVDYGVFLTLLCEAQGDKPTAGPLIKGAQRFIRLSIAVCLARRVWLTDSRNQTNSPPRASLGDVPSQDRGRKPLISFGLRLFMCEPHAVCEIVLFITPESAGRLSANILSRAATRKMVDAPGLEQGGISQPLFSCQGKPSLGLRAYTAPPYPPSLLSHCLNLLGQGHTLHSVAKVEYVRRKPKLKEVFVRLEDHLECVCTSQHHVVEHSDAETGHRRAKGKKRKPKKLRPSKDLLAT</sequence>
<accession>A0ACB9X8M7</accession>
<dbReference type="Proteomes" id="UP001057452">
    <property type="component" value="Chromosome 8"/>
</dbReference>
<evidence type="ECO:0000313" key="2">
    <source>
        <dbReference type="Proteomes" id="UP001057452"/>
    </source>
</evidence>
<organism evidence="1 2">
    <name type="scientific">Chaenocephalus aceratus</name>
    <name type="common">Blackfin icefish</name>
    <name type="synonym">Chaenichthys aceratus</name>
    <dbReference type="NCBI Taxonomy" id="36190"/>
    <lineage>
        <taxon>Eukaryota</taxon>
        <taxon>Metazoa</taxon>
        <taxon>Chordata</taxon>
        <taxon>Craniata</taxon>
        <taxon>Vertebrata</taxon>
        <taxon>Euteleostomi</taxon>
        <taxon>Actinopterygii</taxon>
        <taxon>Neopterygii</taxon>
        <taxon>Teleostei</taxon>
        <taxon>Neoteleostei</taxon>
        <taxon>Acanthomorphata</taxon>
        <taxon>Eupercaria</taxon>
        <taxon>Perciformes</taxon>
        <taxon>Notothenioidei</taxon>
        <taxon>Channichthyidae</taxon>
        <taxon>Chaenocephalus</taxon>
    </lineage>
</organism>
<name>A0ACB9X8M7_CHAAC</name>
<dbReference type="EMBL" id="CM043792">
    <property type="protein sequence ID" value="KAI4822329.1"/>
    <property type="molecule type" value="Genomic_DNA"/>
</dbReference>
<comment type="caution">
    <text evidence="1">The sequence shown here is derived from an EMBL/GenBank/DDBJ whole genome shotgun (WGS) entry which is preliminary data.</text>
</comment>
<proteinExistence type="predicted"/>
<reference evidence="1" key="1">
    <citation type="submission" date="2022-05" db="EMBL/GenBank/DDBJ databases">
        <title>Chromosome-level genome of Chaenocephalus aceratus.</title>
        <authorList>
            <person name="Park H."/>
        </authorList>
    </citation>
    <scope>NUCLEOTIDE SEQUENCE</scope>
    <source>
        <strain evidence="1">KU_202001</strain>
    </source>
</reference>
<protein>
    <submittedName>
        <fullName evidence="1">Uncharacterized protein</fullName>
    </submittedName>
</protein>